<sequence length="264" mass="27152">MSGRVAGKVALVTGAASGIGLACAQRLAAEGASVVLTDIQDAKGETAAREIGGASVYLRHDVTDENAWIAVVAKARELFGRLDVLVNNAGIGVGGPVTEITLETWRRQQAINVEGVFLGVKHSLPLMREGGGGSIINMSSVAGLMGAANMTSYCATKGAVRLFTKAAAMECAQARDGVRVNSVHPGIIETPIWDTISDTLAGGGSSNAAPTRAMDLDDMTAVATPLGHKGWPADIAEGVLFLASDESRYMTGAELVIDGGMTAR</sequence>
<gene>
    <name evidence="6" type="ORF">CSW64_03620</name>
</gene>
<dbReference type="InterPro" id="IPR020904">
    <property type="entry name" value="Sc_DH/Rdtase_CS"/>
</dbReference>
<dbReference type="PRINTS" id="PR00080">
    <property type="entry name" value="SDRFAMILY"/>
</dbReference>
<evidence type="ECO:0000256" key="1">
    <source>
        <dbReference type="ARBA" id="ARBA00006484"/>
    </source>
</evidence>
<dbReference type="GO" id="GO:0047838">
    <property type="term" value="F:D-xylose 1-dehydrogenase (NAD+) activity"/>
    <property type="evidence" value="ECO:0007669"/>
    <property type="project" value="UniProtKB-EC"/>
</dbReference>
<dbReference type="InterPro" id="IPR036291">
    <property type="entry name" value="NAD(P)-bd_dom_sf"/>
</dbReference>
<evidence type="ECO:0000259" key="5">
    <source>
        <dbReference type="SMART" id="SM00822"/>
    </source>
</evidence>
<dbReference type="InterPro" id="IPR002347">
    <property type="entry name" value="SDR_fam"/>
</dbReference>
<dbReference type="Proteomes" id="UP000228945">
    <property type="component" value="Chromosome"/>
</dbReference>
<proteinExistence type="inferred from homology"/>
<evidence type="ECO:0000256" key="4">
    <source>
        <dbReference type="ARBA" id="ARBA00069939"/>
    </source>
</evidence>
<reference evidence="6 7" key="1">
    <citation type="submission" date="2017-10" db="EMBL/GenBank/DDBJ databases">
        <title>Genome sequence of Caulobacter mirabilis FWC38.</title>
        <authorList>
            <person name="Fiebig A."/>
            <person name="Crosson S."/>
        </authorList>
    </citation>
    <scope>NUCLEOTIDE SEQUENCE [LARGE SCALE GENOMIC DNA]</scope>
    <source>
        <strain evidence="6 7">FWC 38</strain>
    </source>
</reference>
<dbReference type="EC" id="1.1.1.175" evidence="3"/>
<organism evidence="6 7">
    <name type="scientific">Caulobacter mirabilis</name>
    <dbReference type="NCBI Taxonomy" id="69666"/>
    <lineage>
        <taxon>Bacteria</taxon>
        <taxon>Pseudomonadati</taxon>
        <taxon>Pseudomonadota</taxon>
        <taxon>Alphaproteobacteria</taxon>
        <taxon>Caulobacterales</taxon>
        <taxon>Caulobacteraceae</taxon>
        <taxon>Caulobacter</taxon>
    </lineage>
</organism>
<dbReference type="KEGG" id="cmb:CSW64_03620"/>
<accession>A0A2D2AUC1</accession>
<dbReference type="SUPFAM" id="SSF51735">
    <property type="entry name" value="NAD(P)-binding Rossmann-fold domains"/>
    <property type="match status" value="1"/>
</dbReference>
<dbReference type="EMBL" id="CP024201">
    <property type="protein sequence ID" value="ATQ41563.1"/>
    <property type="molecule type" value="Genomic_DNA"/>
</dbReference>
<name>A0A2D2AUC1_9CAUL</name>
<keyword evidence="7" id="KW-1185">Reference proteome</keyword>
<evidence type="ECO:0000313" key="6">
    <source>
        <dbReference type="EMBL" id="ATQ41563.1"/>
    </source>
</evidence>
<protein>
    <recommendedName>
        <fullName evidence="4">D-xylose 1-dehydrogenase</fullName>
        <ecNumber evidence="3">1.1.1.175</ecNumber>
    </recommendedName>
</protein>
<dbReference type="RefSeq" id="WP_099620819.1">
    <property type="nucleotide sequence ID" value="NZ_CP024201.1"/>
</dbReference>
<dbReference type="PANTHER" id="PTHR43180:SF66">
    <property type="entry name" value="SHORT-CHAIN DEHYDROGENASE_REDUCTASE FAMILY PROTEIN"/>
    <property type="match status" value="1"/>
</dbReference>
<dbReference type="InterPro" id="IPR057326">
    <property type="entry name" value="KR_dom"/>
</dbReference>
<keyword evidence="2" id="KW-0560">Oxidoreductase</keyword>
<dbReference type="OrthoDB" id="5457012at2"/>
<dbReference type="Gene3D" id="3.40.50.720">
    <property type="entry name" value="NAD(P)-binding Rossmann-like Domain"/>
    <property type="match status" value="1"/>
</dbReference>
<dbReference type="PANTHER" id="PTHR43180">
    <property type="entry name" value="3-OXOACYL-(ACYL-CARRIER-PROTEIN) REDUCTASE (AFU_ORTHOLOGUE AFUA_6G11210)"/>
    <property type="match status" value="1"/>
</dbReference>
<evidence type="ECO:0000256" key="2">
    <source>
        <dbReference type="ARBA" id="ARBA00023002"/>
    </source>
</evidence>
<evidence type="ECO:0000256" key="3">
    <source>
        <dbReference type="ARBA" id="ARBA00066641"/>
    </source>
</evidence>
<dbReference type="PROSITE" id="PS51257">
    <property type="entry name" value="PROKAR_LIPOPROTEIN"/>
    <property type="match status" value="1"/>
</dbReference>
<dbReference type="FunFam" id="3.40.50.720:FF:000084">
    <property type="entry name" value="Short-chain dehydrogenase reductase"/>
    <property type="match status" value="1"/>
</dbReference>
<dbReference type="PRINTS" id="PR00081">
    <property type="entry name" value="GDHRDH"/>
</dbReference>
<dbReference type="SMART" id="SM00822">
    <property type="entry name" value="PKS_KR"/>
    <property type="match status" value="1"/>
</dbReference>
<dbReference type="PROSITE" id="PS00061">
    <property type="entry name" value="ADH_SHORT"/>
    <property type="match status" value="1"/>
</dbReference>
<comment type="similarity">
    <text evidence="1">Belongs to the short-chain dehydrogenases/reductases (SDR) family.</text>
</comment>
<dbReference type="NCBIfam" id="NF005559">
    <property type="entry name" value="PRK07231.1"/>
    <property type="match status" value="1"/>
</dbReference>
<feature type="domain" description="Ketoreductase" evidence="5">
    <location>
        <begin position="8"/>
        <end position="190"/>
    </location>
</feature>
<evidence type="ECO:0000313" key="7">
    <source>
        <dbReference type="Proteomes" id="UP000228945"/>
    </source>
</evidence>
<dbReference type="AlphaFoldDB" id="A0A2D2AUC1"/>
<dbReference type="Pfam" id="PF13561">
    <property type="entry name" value="adh_short_C2"/>
    <property type="match status" value="1"/>
</dbReference>